<dbReference type="AlphaFoldDB" id="A0AAE3W353"/>
<reference evidence="2 3" key="1">
    <citation type="submission" date="2023-07" db="EMBL/GenBank/DDBJ databases">
        <title>Sequencing the genomes of 1000 actinobacteria strains.</title>
        <authorList>
            <person name="Klenk H.-P."/>
        </authorList>
    </citation>
    <scope>NUCLEOTIDE SEQUENCE [LARGE SCALE GENOMIC DNA]</scope>
    <source>
        <strain evidence="2 3">DSM 44709</strain>
    </source>
</reference>
<feature type="compositionally biased region" description="Basic residues" evidence="1">
    <location>
        <begin position="79"/>
        <end position="94"/>
    </location>
</feature>
<feature type="region of interest" description="Disordered" evidence="1">
    <location>
        <begin position="68"/>
        <end position="94"/>
    </location>
</feature>
<name>A0AAE3W353_9ACTN</name>
<comment type="caution">
    <text evidence="2">The sequence shown here is derived from an EMBL/GenBank/DDBJ whole genome shotgun (WGS) entry which is preliminary data.</text>
</comment>
<dbReference type="RefSeq" id="WP_307244113.1">
    <property type="nucleotide sequence ID" value="NZ_JAUSUZ010000001.1"/>
</dbReference>
<sequence length="94" mass="9613">MLLLLGLACVAAGDLGLVDLGGLAETLAPLIVLAEVVRLLCAGEGAGCLRDSGRDVDGSRSVAADARRAVTRSGAGAARPRRPRPAVRSCVRHR</sequence>
<evidence type="ECO:0000313" key="3">
    <source>
        <dbReference type="Proteomes" id="UP001240236"/>
    </source>
</evidence>
<evidence type="ECO:0000313" key="2">
    <source>
        <dbReference type="EMBL" id="MDQ0369118.1"/>
    </source>
</evidence>
<dbReference type="EMBL" id="JAUSUZ010000001">
    <property type="protein sequence ID" value="MDQ0369118.1"/>
    <property type="molecule type" value="Genomic_DNA"/>
</dbReference>
<keyword evidence="3" id="KW-1185">Reference proteome</keyword>
<dbReference type="Proteomes" id="UP001240236">
    <property type="component" value="Unassembled WGS sequence"/>
</dbReference>
<protein>
    <submittedName>
        <fullName evidence="2">Uncharacterized protein</fullName>
    </submittedName>
</protein>
<gene>
    <name evidence="2" type="ORF">J2S42_005787</name>
</gene>
<proteinExistence type="predicted"/>
<accession>A0AAE3W353</accession>
<organism evidence="2 3">
    <name type="scientific">Catenuloplanes indicus</name>
    <dbReference type="NCBI Taxonomy" id="137267"/>
    <lineage>
        <taxon>Bacteria</taxon>
        <taxon>Bacillati</taxon>
        <taxon>Actinomycetota</taxon>
        <taxon>Actinomycetes</taxon>
        <taxon>Micromonosporales</taxon>
        <taxon>Micromonosporaceae</taxon>
        <taxon>Catenuloplanes</taxon>
    </lineage>
</organism>
<evidence type="ECO:0000256" key="1">
    <source>
        <dbReference type="SAM" id="MobiDB-lite"/>
    </source>
</evidence>